<sequence>MSGRERVNVCIIGAGLAGLRAAQQLAERGHSVCVLEARDRVGGRTQGGTLCGESVDLGGQWIGIGQTRAVAMCKELDLELYEQYADGRRVMEIEGKVRGYSGTIPRMPVMGLLDTDRAMRRINRAAKTIDPRAPWEAPNAPLWDRMTVDQWIQKTMHTRSGRRLMETVTRALSTSEPHEVSLLCILSFVAAAGTIQTQVEVRGDGAQRLKVRGGAFQLAERLAQRLPPGMLKLNSPVYAIEQSESEVTIRHAGGEVRASRLIVAVAPTLAARIDFMTPLPAMRMQLHARMPMGSVIKALVAYERPFWREQGWSGEAISDTATFGPIADATPPGSRRGFLVGFFAGNAGREMAQATSNERRQVAVRSIQRFFGPDAASPIGYVDKDWISDPWSLGGYVGITAPGTLITNGPALREPCGRIHWAGTESATCWTGYMDGAIESGERAVTEVIAGGVHTPQL</sequence>
<proteinExistence type="inferred from homology"/>
<dbReference type="Pfam" id="PF01593">
    <property type="entry name" value="Amino_oxidase"/>
    <property type="match status" value="1"/>
</dbReference>
<comment type="caution">
    <text evidence="6">The sequence shown here is derived from an EMBL/GenBank/DDBJ whole genome shotgun (WGS) entry which is preliminary data.</text>
</comment>
<feature type="binding site" evidence="4">
    <location>
        <position position="425"/>
    </location>
    <ligand>
        <name>FAD</name>
        <dbReference type="ChEBI" id="CHEBI:57692"/>
    </ligand>
</feature>
<dbReference type="PATRIC" id="fig|292.27.peg.8422"/>
<dbReference type="Gene3D" id="3.50.50.60">
    <property type="entry name" value="FAD/NAD(P)-binding domain"/>
    <property type="match status" value="1"/>
</dbReference>
<gene>
    <name evidence="6" type="ORF">VL15_36485</name>
</gene>
<dbReference type="GO" id="GO:0016491">
    <property type="term" value="F:oxidoreductase activity"/>
    <property type="evidence" value="ECO:0007669"/>
    <property type="project" value="UniProtKB-KW"/>
</dbReference>
<evidence type="ECO:0000259" key="5">
    <source>
        <dbReference type="Pfam" id="PF01593"/>
    </source>
</evidence>
<dbReference type="EMBL" id="LDWR01000087">
    <property type="protein sequence ID" value="KML45661.1"/>
    <property type="molecule type" value="Genomic_DNA"/>
</dbReference>
<dbReference type="InterPro" id="IPR036188">
    <property type="entry name" value="FAD/NAD-bd_sf"/>
</dbReference>
<accession>A0A0J5WCB1</accession>
<protein>
    <recommendedName>
        <fullName evidence="5">Amine oxidase domain-containing protein</fullName>
    </recommendedName>
</protein>
<dbReference type="InterPro" id="IPR002937">
    <property type="entry name" value="Amino_oxidase"/>
</dbReference>
<evidence type="ECO:0000256" key="2">
    <source>
        <dbReference type="ARBA" id="ARBA00005995"/>
    </source>
</evidence>
<name>A0A0J5WCB1_BURCE</name>
<dbReference type="PANTHER" id="PTHR43563">
    <property type="entry name" value="AMINE OXIDASE"/>
    <property type="match status" value="1"/>
</dbReference>
<dbReference type="PANTHER" id="PTHR43563:SF1">
    <property type="entry name" value="AMINE OXIDASE [FLAVIN-CONTAINING] B"/>
    <property type="match status" value="1"/>
</dbReference>
<evidence type="ECO:0000313" key="6">
    <source>
        <dbReference type="EMBL" id="KML45661.1"/>
    </source>
</evidence>
<feature type="binding site" evidence="4">
    <location>
        <begin position="36"/>
        <end position="37"/>
    </location>
    <ligand>
        <name>FAD</name>
        <dbReference type="ChEBI" id="CHEBI:57692"/>
    </ligand>
</feature>
<dbReference type="Gene3D" id="3.90.660.10">
    <property type="match status" value="1"/>
</dbReference>
<organism evidence="6 7">
    <name type="scientific">Burkholderia cepacia</name>
    <name type="common">Pseudomonas cepacia</name>
    <dbReference type="NCBI Taxonomy" id="292"/>
    <lineage>
        <taxon>Bacteria</taxon>
        <taxon>Pseudomonadati</taxon>
        <taxon>Pseudomonadota</taxon>
        <taxon>Betaproteobacteria</taxon>
        <taxon>Burkholderiales</taxon>
        <taxon>Burkholderiaceae</taxon>
        <taxon>Burkholderia</taxon>
        <taxon>Burkholderia cepacia complex</taxon>
    </lineage>
</organism>
<dbReference type="SUPFAM" id="SSF51905">
    <property type="entry name" value="FAD/NAD(P)-binding domain"/>
    <property type="match status" value="1"/>
</dbReference>
<comment type="similarity">
    <text evidence="2">Belongs to the flavin monoamine oxidase family.</text>
</comment>
<evidence type="ECO:0000256" key="3">
    <source>
        <dbReference type="ARBA" id="ARBA00023002"/>
    </source>
</evidence>
<dbReference type="SUPFAM" id="SSF54373">
    <property type="entry name" value="FAD-linked reductases, C-terminal domain"/>
    <property type="match status" value="1"/>
</dbReference>
<keyword evidence="3" id="KW-0560">Oxidoreductase</keyword>
<evidence type="ECO:0000313" key="7">
    <source>
        <dbReference type="Proteomes" id="UP000036338"/>
    </source>
</evidence>
<dbReference type="InterPro" id="IPR050703">
    <property type="entry name" value="Flavin_MAO"/>
</dbReference>
<dbReference type="InterPro" id="IPR001613">
    <property type="entry name" value="Flavin_amine_oxidase"/>
</dbReference>
<dbReference type="PRINTS" id="PR00757">
    <property type="entry name" value="AMINEOXDASEF"/>
</dbReference>
<reference evidence="6 7" key="1">
    <citation type="submission" date="2015-05" db="EMBL/GenBank/DDBJ databases">
        <title>Draft genome of Burkholderia cepacia LK29.</title>
        <authorList>
            <person name="Chan X.Y."/>
        </authorList>
    </citation>
    <scope>NUCLEOTIDE SEQUENCE [LARGE SCALE GENOMIC DNA]</scope>
    <source>
        <strain evidence="6 7">LK29</strain>
    </source>
</reference>
<dbReference type="AlphaFoldDB" id="A0A0J5WCB1"/>
<dbReference type="Proteomes" id="UP000036338">
    <property type="component" value="Unassembled WGS sequence"/>
</dbReference>
<evidence type="ECO:0000256" key="4">
    <source>
        <dbReference type="PIRSR" id="PIRSR601613-1"/>
    </source>
</evidence>
<feature type="domain" description="Amine oxidase" evidence="5">
    <location>
        <begin position="16"/>
        <end position="449"/>
    </location>
</feature>
<feature type="binding site" evidence="4">
    <location>
        <position position="237"/>
    </location>
    <ligand>
        <name>FAD</name>
        <dbReference type="ChEBI" id="CHEBI:57692"/>
    </ligand>
</feature>
<comment type="cofactor">
    <cofactor evidence="1">
        <name>FAD</name>
        <dbReference type="ChEBI" id="CHEBI:57692"/>
    </cofactor>
</comment>
<evidence type="ECO:0000256" key="1">
    <source>
        <dbReference type="ARBA" id="ARBA00001974"/>
    </source>
</evidence>
<dbReference type="Gene3D" id="1.10.405.10">
    <property type="entry name" value="Guanine Nucleotide Dissociation Inhibitor, domain 1"/>
    <property type="match status" value="1"/>
</dbReference>
<feature type="binding site" evidence="4">
    <location>
        <position position="342"/>
    </location>
    <ligand>
        <name>substrate</name>
    </ligand>
</feature>